<proteinExistence type="predicted"/>
<sequence length="98" mass="10807">MTLTSGNTSLLSSEHEVEPQYQGPAHTPAELRLPPAGSERHFISSRRRTDVLLGRQLSSVGLVCQGNFGHRRCRQVPEAPSYQLVLFLQRGLGTLVVI</sequence>
<accession>A0A3N0XMT8</accession>
<evidence type="ECO:0000313" key="3">
    <source>
        <dbReference type="Proteomes" id="UP000281406"/>
    </source>
</evidence>
<dbReference type="Proteomes" id="UP000281406">
    <property type="component" value="Unassembled WGS sequence"/>
</dbReference>
<keyword evidence="3" id="KW-1185">Reference proteome</keyword>
<protein>
    <submittedName>
        <fullName evidence="2">Uncharacterized protein</fullName>
    </submittedName>
</protein>
<comment type="caution">
    <text evidence="2">The sequence shown here is derived from an EMBL/GenBank/DDBJ whole genome shotgun (WGS) entry which is preliminary data.</text>
</comment>
<dbReference type="AlphaFoldDB" id="A0A3N0XMT8"/>
<reference evidence="2 3" key="1">
    <citation type="submission" date="2018-10" db="EMBL/GenBank/DDBJ databases">
        <title>Genome assembly for a Yunnan-Guizhou Plateau 3E fish, Anabarilius grahami (Regan), and its evolutionary and genetic applications.</title>
        <authorList>
            <person name="Jiang W."/>
        </authorList>
    </citation>
    <scope>NUCLEOTIDE SEQUENCE [LARGE SCALE GENOMIC DNA]</scope>
    <source>
        <strain evidence="2">AG-KIZ</strain>
        <tissue evidence="2">Muscle</tissue>
    </source>
</reference>
<organism evidence="2 3">
    <name type="scientific">Anabarilius grahami</name>
    <name type="common">Kanglang fish</name>
    <name type="synonym">Barilius grahami</name>
    <dbReference type="NCBI Taxonomy" id="495550"/>
    <lineage>
        <taxon>Eukaryota</taxon>
        <taxon>Metazoa</taxon>
        <taxon>Chordata</taxon>
        <taxon>Craniata</taxon>
        <taxon>Vertebrata</taxon>
        <taxon>Euteleostomi</taxon>
        <taxon>Actinopterygii</taxon>
        <taxon>Neopterygii</taxon>
        <taxon>Teleostei</taxon>
        <taxon>Ostariophysi</taxon>
        <taxon>Cypriniformes</taxon>
        <taxon>Xenocyprididae</taxon>
        <taxon>Xenocypridinae</taxon>
        <taxon>Xenocypridinae incertae sedis</taxon>
        <taxon>Anabarilius</taxon>
    </lineage>
</organism>
<feature type="compositionally biased region" description="Low complexity" evidence="1">
    <location>
        <begin position="1"/>
        <end position="12"/>
    </location>
</feature>
<dbReference type="OrthoDB" id="5562028at2759"/>
<gene>
    <name evidence="2" type="ORF">DPX16_7222</name>
</gene>
<dbReference type="EMBL" id="RJVU01068486">
    <property type="protein sequence ID" value="ROI79334.1"/>
    <property type="molecule type" value="Genomic_DNA"/>
</dbReference>
<name>A0A3N0XMT8_ANAGA</name>
<evidence type="ECO:0000256" key="1">
    <source>
        <dbReference type="SAM" id="MobiDB-lite"/>
    </source>
</evidence>
<feature type="region of interest" description="Disordered" evidence="1">
    <location>
        <begin position="1"/>
        <end position="38"/>
    </location>
</feature>
<evidence type="ECO:0000313" key="2">
    <source>
        <dbReference type="EMBL" id="ROI79334.1"/>
    </source>
</evidence>